<keyword evidence="5" id="KW-1185">Reference proteome</keyword>
<evidence type="ECO:0000313" key="5">
    <source>
        <dbReference type="Proteomes" id="UP000693970"/>
    </source>
</evidence>
<organism evidence="4 5">
    <name type="scientific">Nitzschia inconspicua</name>
    <dbReference type="NCBI Taxonomy" id="303405"/>
    <lineage>
        <taxon>Eukaryota</taxon>
        <taxon>Sar</taxon>
        <taxon>Stramenopiles</taxon>
        <taxon>Ochrophyta</taxon>
        <taxon>Bacillariophyta</taxon>
        <taxon>Bacillariophyceae</taxon>
        <taxon>Bacillariophycidae</taxon>
        <taxon>Bacillariales</taxon>
        <taxon>Bacillariaceae</taxon>
        <taxon>Nitzschia</taxon>
    </lineage>
</organism>
<dbReference type="OrthoDB" id="47488at2759"/>
<dbReference type="EMBL" id="JAGRRH010000014">
    <property type="protein sequence ID" value="KAG7359255.1"/>
    <property type="molecule type" value="Genomic_DNA"/>
</dbReference>
<feature type="chain" id="PRO_5039911327" evidence="2">
    <location>
        <begin position="18"/>
        <end position="803"/>
    </location>
</feature>
<sequence>MLSKAVLATIFLSNVAALPVSDVIITGYIEGSSFNKFLQISALTRVPDLAQYQVEVYFNGATTAGATIPLTGGALEPCESWIISDNDESLVDFEADQEVTNNLWNGNDAIILRRIADRAIMDSFGQVGNNPGTSWSNNGIQTVDKSLCRKRTVLTGDVDPSDGFDPSLEWNQFNIDVFFTQMDNGCKCFDGSSLGPTDPPAPTFMPTMSPTVTPREVFIHEIQGSGFTSPIVGVRVRVQAIVIGDFQNGDADEERDLGGFWIQEEDVDTDSDDMTSEGCFVLDGSVGVDVKLGDKVIVTGIVQENFGNTVVEAQSIEIVSSGEDLPSYSEIELPTNLEAVEGMLVKFKQDLIITEQFNLDRFSEVGLYAGTERPYQFTQINDPSMSDFQAYLDELKSMSIIYEDGRDGSTNDVDYFDGFSPYSTATAPRMGDIIETLQGVLDYSFGAFRVRSIIDGSVSVTKTNERPELPPNVGDGLRISSFNVLNYFITFGGRGAANQVEFDRQKQKLVTALAGLNADIVGLVELENKFPAVLIDLVTALNTRLGGPVYSFVDPGREKVDVSDAISVGFIYKPSAYSVIGSPAILDDTVAATLGFSTGIFDGINSNRAALAVTFESVIGEKCITIVNNHFKSKGASGSSGENADQSDGQGAWNVRRSLAAQAVIEWLKTNPTSAVCDREMIMGDLNAYAREDPVRVLLEAGYKNVKDEMDYSYVFDGQIGTLDYILVNENMDKDVETAGVWHVNEDEADALDYTLRFGRPATFFDGTVPWRSSDHSPVLVGLKKEKDDKKAKQDKRSFRMRR</sequence>
<reference evidence="4" key="1">
    <citation type="journal article" date="2021" name="Sci. Rep.">
        <title>Diploid genomic architecture of Nitzschia inconspicua, an elite biomass production diatom.</title>
        <authorList>
            <person name="Oliver A."/>
            <person name="Podell S."/>
            <person name="Pinowska A."/>
            <person name="Traller J.C."/>
            <person name="Smith S.R."/>
            <person name="McClure R."/>
            <person name="Beliaev A."/>
            <person name="Bohutskyi P."/>
            <person name="Hill E.A."/>
            <person name="Rabines A."/>
            <person name="Zheng H."/>
            <person name="Allen L.Z."/>
            <person name="Kuo A."/>
            <person name="Grigoriev I.V."/>
            <person name="Allen A.E."/>
            <person name="Hazlebeck D."/>
            <person name="Allen E.E."/>
        </authorList>
    </citation>
    <scope>NUCLEOTIDE SEQUENCE</scope>
    <source>
        <strain evidence="4">Hildebrandi</strain>
    </source>
</reference>
<protein>
    <submittedName>
        <fullName evidence="4">Extracellular nuclease</fullName>
    </submittedName>
</protein>
<dbReference type="CDD" id="cd04486">
    <property type="entry name" value="YhcR_OBF_like"/>
    <property type="match status" value="1"/>
</dbReference>
<dbReference type="AlphaFoldDB" id="A0A9K3LBB7"/>
<dbReference type="InterPro" id="IPR047971">
    <property type="entry name" value="ExeM-like"/>
</dbReference>
<dbReference type="CDD" id="cd10283">
    <property type="entry name" value="MnuA_DNase1-like"/>
    <property type="match status" value="1"/>
</dbReference>
<keyword evidence="2" id="KW-0732">Signal</keyword>
<dbReference type="Pfam" id="PF03372">
    <property type="entry name" value="Exo_endo_phos"/>
    <property type="match status" value="1"/>
</dbReference>
<evidence type="ECO:0000259" key="3">
    <source>
        <dbReference type="Pfam" id="PF03372"/>
    </source>
</evidence>
<gene>
    <name evidence="4" type="ORF">IV203_015844</name>
</gene>
<dbReference type="InterPro" id="IPR005135">
    <property type="entry name" value="Endo/exonuclease/phosphatase"/>
</dbReference>
<reference evidence="4" key="2">
    <citation type="submission" date="2021-04" db="EMBL/GenBank/DDBJ databases">
        <authorList>
            <person name="Podell S."/>
        </authorList>
    </citation>
    <scope>NUCLEOTIDE SEQUENCE</scope>
    <source>
        <strain evidence="4">Hildebrandi</strain>
    </source>
</reference>
<dbReference type="Proteomes" id="UP000693970">
    <property type="component" value="Unassembled WGS sequence"/>
</dbReference>
<proteinExistence type="predicted"/>
<name>A0A9K3LBB7_9STRA</name>
<evidence type="ECO:0000256" key="1">
    <source>
        <dbReference type="SAM" id="MobiDB-lite"/>
    </source>
</evidence>
<comment type="caution">
    <text evidence="4">The sequence shown here is derived from an EMBL/GenBank/DDBJ whole genome shotgun (WGS) entry which is preliminary data.</text>
</comment>
<dbReference type="PANTHER" id="PTHR42834:SF1">
    <property type="entry name" value="ENDONUCLEASE_EXONUCLEASE_PHOSPHATASE FAMILY PROTEIN (AFU_ORTHOLOGUE AFUA_3G09210)"/>
    <property type="match status" value="1"/>
</dbReference>
<feature type="region of interest" description="Disordered" evidence="1">
    <location>
        <begin position="784"/>
        <end position="803"/>
    </location>
</feature>
<feature type="domain" description="Endonuclease/exonuclease/phosphatase" evidence="3">
    <location>
        <begin position="481"/>
        <end position="776"/>
    </location>
</feature>
<evidence type="ECO:0000313" key="4">
    <source>
        <dbReference type="EMBL" id="KAG7359255.1"/>
    </source>
</evidence>
<evidence type="ECO:0000256" key="2">
    <source>
        <dbReference type="SAM" id="SignalP"/>
    </source>
</evidence>
<dbReference type="GO" id="GO:0003824">
    <property type="term" value="F:catalytic activity"/>
    <property type="evidence" value="ECO:0007669"/>
    <property type="project" value="InterPro"/>
</dbReference>
<feature type="signal peptide" evidence="2">
    <location>
        <begin position="1"/>
        <end position="17"/>
    </location>
</feature>
<dbReference type="PANTHER" id="PTHR42834">
    <property type="entry name" value="ENDONUCLEASE/EXONUCLEASE/PHOSPHATASE FAMILY PROTEIN (AFU_ORTHOLOGUE AFUA_3G09210)"/>
    <property type="match status" value="1"/>
</dbReference>
<accession>A0A9K3LBB7</accession>
<dbReference type="NCBIfam" id="NF033681">
    <property type="entry name" value="ExeM_NucH_DNase"/>
    <property type="match status" value="1"/>
</dbReference>